<dbReference type="Gene3D" id="3.30.450.20">
    <property type="entry name" value="PAS domain"/>
    <property type="match status" value="1"/>
</dbReference>
<dbReference type="Pfam" id="PF00015">
    <property type="entry name" value="MCPsignal"/>
    <property type="match status" value="1"/>
</dbReference>
<dbReference type="InterPro" id="IPR003660">
    <property type="entry name" value="HAMP_dom"/>
</dbReference>
<dbReference type="PROSITE" id="PS50885">
    <property type="entry name" value="HAMP"/>
    <property type="match status" value="2"/>
</dbReference>
<dbReference type="Gene3D" id="1.20.120.1530">
    <property type="match status" value="2"/>
</dbReference>
<dbReference type="InterPro" id="IPR033462">
    <property type="entry name" value="Cache_3-Cache_2"/>
</dbReference>
<reference evidence="9" key="1">
    <citation type="journal article" date="2019" name="Int. J. Syst. Evol. Microbiol.">
        <title>The Global Catalogue of Microorganisms (GCM) 10K type strain sequencing project: providing services to taxonomists for standard genome sequencing and annotation.</title>
        <authorList>
            <consortium name="The Broad Institute Genomics Platform"/>
            <consortium name="The Broad Institute Genome Sequencing Center for Infectious Disease"/>
            <person name="Wu L."/>
            <person name="Ma J."/>
        </authorList>
    </citation>
    <scope>NUCLEOTIDE SEQUENCE [LARGE SCALE GENOMIC DNA]</scope>
    <source>
        <strain evidence="9">JCM 19212</strain>
    </source>
</reference>
<dbReference type="SMART" id="SM00283">
    <property type="entry name" value="MA"/>
    <property type="match status" value="1"/>
</dbReference>
<evidence type="ECO:0000313" key="9">
    <source>
        <dbReference type="Proteomes" id="UP001501083"/>
    </source>
</evidence>
<dbReference type="EMBL" id="BAABKY010000002">
    <property type="protein sequence ID" value="GAA5077061.1"/>
    <property type="molecule type" value="Genomic_DNA"/>
</dbReference>
<keyword evidence="9" id="KW-1185">Reference proteome</keyword>
<evidence type="ECO:0000256" key="4">
    <source>
        <dbReference type="SAM" id="MobiDB-lite"/>
    </source>
</evidence>
<proteinExistence type="inferred from homology"/>
<dbReference type="SUPFAM" id="SSF103190">
    <property type="entry name" value="Sensory domain-like"/>
    <property type="match status" value="1"/>
</dbReference>
<dbReference type="CDD" id="cd11386">
    <property type="entry name" value="MCP_signal"/>
    <property type="match status" value="1"/>
</dbReference>
<dbReference type="Pfam" id="PF17201">
    <property type="entry name" value="Cache_3-Cache_2"/>
    <property type="match status" value="1"/>
</dbReference>
<dbReference type="InterPro" id="IPR029151">
    <property type="entry name" value="Sensor-like_sf"/>
</dbReference>
<keyword evidence="5" id="KW-1133">Transmembrane helix</keyword>
<dbReference type="InterPro" id="IPR004089">
    <property type="entry name" value="MCPsignal_dom"/>
</dbReference>
<evidence type="ECO:0000256" key="3">
    <source>
        <dbReference type="PROSITE-ProRule" id="PRU00284"/>
    </source>
</evidence>
<dbReference type="Proteomes" id="UP001501083">
    <property type="component" value="Unassembled WGS sequence"/>
</dbReference>
<dbReference type="SUPFAM" id="SSF158472">
    <property type="entry name" value="HAMP domain-like"/>
    <property type="match status" value="1"/>
</dbReference>
<dbReference type="Pfam" id="PF00672">
    <property type="entry name" value="HAMP"/>
    <property type="match status" value="1"/>
</dbReference>
<evidence type="ECO:0000256" key="2">
    <source>
        <dbReference type="ARBA" id="ARBA00029447"/>
    </source>
</evidence>
<evidence type="ECO:0008006" key="10">
    <source>
        <dbReference type="Google" id="ProtNLM"/>
    </source>
</evidence>
<feature type="region of interest" description="Disordered" evidence="4">
    <location>
        <begin position="1"/>
        <end position="25"/>
    </location>
</feature>
<evidence type="ECO:0000313" key="8">
    <source>
        <dbReference type="EMBL" id="GAA5077061.1"/>
    </source>
</evidence>
<keyword evidence="3" id="KW-0807">Transducer</keyword>
<comment type="similarity">
    <text evidence="2">Belongs to the methyl-accepting chemotaxis (MCP) protein family.</text>
</comment>
<sequence length="881" mass="93254">MNPTPPYVMSLSSQSHAAPRADIRTPISRSRAPSGLWQWIRSSLGHQIGFTLGVTMVLMLSGLALLVGRHAADAVEERARHDLGAAARILRDNVATYEQSLTEATSTLGGALQTALASGAVRVEPAKDDGLPTLWLDDRKVDAGFAAVDRFTHDTGAVVTIFVRSGDEFTRVATSVRNEKGERVVGTKLAHESPAYPRVLKNEAYTGKTRLFGRDYMTHYRPLRDDAGQLVGVLFVGKEYGQELAALKEKVASMRIGERGHFFAIDTSREGEETVVMHPASEGAPARALFDEDGFHALAGAIAANGGTVEANLAAKQGDAAEPALLAVETFPAWHWAVVAAEPQSQIVASSRTLTVLIAIASLVTLLVILVVSWLSIRRIVILPLGAAARLADDVAGGRMDGVLPPERHDEVGGLQRSMARMREQVQAVIAAQSDMAARHEAGEIGHRMDDSAFPGQYGQMVRDTNALVASHIAVKMRLVEVMQHYADGDLSIDMDRLPGEKAVLTRTMDAVKANLSAINDEIKRLATAAAAGDFSVRGDAARFRHDFRLMLDGLNAMMAVSDDNLSRVSTLLRAIARGDLTQRMDGEFHGVFARMRDDANATVAQLTAIVMRIQEASGAISTAAAEIASGNADLSQRTEQQAASLEETAASMEELTTTVRQNADSARQANQLAIDAGAVAGQGGDVVGQAVATMRDIEAASQRIAEIIGVIDGIAFQTNILALNAAVEAARAGESGRGFAVVASEVRSLAQRSAQAAKEIKGLIGDSVAKIHDGSTLVNRAGATMGEIVASVRRVTDIMGDISGASQEQTAGIEQVSNTIAHMDESTQQNAALVEEAAASAHSMEEQAQALADAVRQFVVSAGSRGAANADARGRMANVA</sequence>
<dbReference type="RefSeq" id="WP_345476056.1">
    <property type="nucleotide sequence ID" value="NZ_BAABKY010000002.1"/>
</dbReference>
<evidence type="ECO:0000259" key="6">
    <source>
        <dbReference type="PROSITE" id="PS50111"/>
    </source>
</evidence>
<feature type="domain" description="HAMP" evidence="7">
    <location>
        <begin position="566"/>
        <end position="612"/>
    </location>
</feature>
<feature type="transmembrane region" description="Helical" evidence="5">
    <location>
        <begin position="48"/>
        <end position="68"/>
    </location>
</feature>
<dbReference type="Pfam" id="PF18947">
    <property type="entry name" value="HAMP_2"/>
    <property type="match status" value="1"/>
</dbReference>
<feature type="transmembrane region" description="Helical" evidence="5">
    <location>
        <begin position="354"/>
        <end position="375"/>
    </location>
</feature>
<dbReference type="PANTHER" id="PTHR43531:SF14">
    <property type="entry name" value="METHYL-ACCEPTING CHEMOTAXIS PROTEIN I-RELATED"/>
    <property type="match status" value="1"/>
</dbReference>
<organism evidence="8 9">
    <name type="scientific">Lysobacter panacisoli</name>
    <dbReference type="NCBI Taxonomy" id="1255263"/>
    <lineage>
        <taxon>Bacteria</taxon>
        <taxon>Pseudomonadati</taxon>
        <taxon>Pseudomonadota</taxon>
        <taxon>Gammaproteobacteria</taxon>
        <taxon>Lysobacterales</taxon>
        <taxon>Lysobacteraceae</taxon>
        <taxon>Lysobacter</taxon>
    </lineage>
</organism>
<dbReference type="PANTHER" id="PTHR43531">
    <property type="entry name" value="PROTEIN ICFG"/>
    <property type="match status" value="1"/>
</dbReference>
<dbReference type="PROSITE" id="PS50111">
    <property type="entry name" value="CHEMOTAXIS_TRANSDUC_2"/>
    <property type="match status" value="1"/>
</dbReference>
<keyword evidence="5" id="KW-0472">Membrane</keyword>
<accession>A0ABP9LF06</accession>
<dbReference type="Gene3D" id="1.10.287.950">
    <property type="entry name" value="Methyl-accepting chemotaxis protein"/>
    <property type="match status" value="1"/>
</dbReference>
<evidence type="ECO:0000256" key="1">
    <source>
        <dbReference type="ARBA" id="ARBA00022481"/>
    </source>
</evidence>
<gene>
    <name evidence="8" type="ORF">GCM10025759_22560</name>
</gene>
<evidence type="ECO:0000256" key="5">
    <source>
        <dbReference type="SAM" id="Phobius"/>
    </source>
</evidence>
<keyword evidence="1" id="KW-0488">Methylation</keyword>
<dbReference type="InterPro" id="IPR041395">
    <property type="entry name" value="McpB_HAMP_3rd"/>
</dbReference>
<evidence type="ECO:0000259" key="7">
    <source>
        <dbReference type="PROSITE" id="PS50885"/>
    </source>
</evidence>
<feature type="domain" description="Methyl-accepting transducer" evidence="6">
    <location>
        <begin position="617"/>
        <end position="846"/>
    </location>
</feature>
<dbReference type="SUPFAM" id="SSF58104">
    <property type="entry name" value="Methyl-accepting chemotaxis protein (MCP) signaling domain"/>
    <property type="match status" value="1"/>
</dbReference>
<comment type="caution">
    <text evidence="8">The sequence shown here is derived from an EMBL/GenBank/DDBJ whole genome shotgun (WGS) entry which is preliminary data.</text>
</comment>
<name>A0ABP9LF06_9GAMM</name>
<protein>
    <recommendedName>
        <fullName evidence="10">Methyl-accepting chemotaxis protein</fullName>
    </recommendedName>
</protein>
<feature type="domain" description="HAMP" evidence="7">
    <location>
        <begin position="379"/>
        <end position="431"/>
    </location>
</feature>
<dbReference type="SMART" id="SM00304">
    <property type="entry name" value="HAMP"/>
    <property type="match status" value="3"/>
</dbReference>
<dbReference type="InterPro" id="IPR051310">
    <property type="entry name" value="MCP_chemotaxis"/>
</dbReference>
<keyword evidence="5" id="KW-0812">Transmembrane</keyword>
<dbReference type="Pfam" id="PF18575">
    <property type="entry name" value="HAMP_N3"/>
    <property type="match status" value="1"/>
</dbReference>